<evidence type="ECO:0000256" key="7">
    <source>
        <dbReference type="SAM" id="Coils"/>
    </source>
</evidence>
<evidence type="ECO:0000256" key="3">
    <source>
        <dbReference type="ARBA" id="ARBA00022553"/>
    </source>
</evidence>
<feature type="coiled-coil region" evidence="7">
    <location>
        <begin position="448"/>
        <end position="475"/>
    </location>
</feature>
<dbReference type="EMBL" id="CP017599">
    <property type="protein sequence ID" value="AOX00437.1"/>
    <property type="molecule type" value="Genomic_DNA"/>
</dbReference>
<keyword evidence="6" id="KW-0902">Two-component regulatory system</keyword>
<dbReference type="NCBIfam" id="TIGR00229">
    <property type="entry name" value="sensory_box"/>
    <property type="match status" value="2"/>
</dbReference>
<keyword evidence="3" id="KW-0597">Phosphoprotein</keyword>
<dbReference type="InterPro" id="IPR036890">
    <property type="entry name" value="HATPase_C_sf"/>
</dbReference>
<sequence>MLNLTIAVTIGAAGNSCPIDQRHMLKTLQEMFSGHYIFHEHCYVWKPELVGLHAGSDLLIALSYYSILLLLIYVWSQHQDLPLLKILLLFSALVLCCGTSHLLEVWTIWHPDYWLSGLVKGTSAILSLSSAIALVVVMPKVLAFSSRAPLEATNTALEKEIAERKQTLEELLRSQQTLSLLVEQTPLGFIEWSLDGQVMQWNHVAEKIFGYKKMEAFGHRAHELIKPQSSLKQLQRVLQDCLNFDYTNCITENYHPQDGSSIFCQWHNAPLIESDGTVIGVVSVVEDITKRKLEDDVLSQAYEELEQRVSERTKQLAAANEVLKAEIRERRQVESELGNNLELLNLFLEDVPAAIAILDQQMRYQFVSRHWYSEYNISDDNIIGKSYYDVFPETPERWKKIHQRCLEGDSAECEEDLFILANGEQQWLKWEIAPWVDIAGKISGIIMSTEVITERKEAQEALKRLNQDLSRSNRELEQFAYVASHDLQEPLRAISSYTQLLAKKYQSNLDAQADKYIHYIVDGATNMQQLIQDLLSFSRVGTHGKELAVTDCEVVLNRVLDNLNVAIIESDVIVTHDSLPVVMGDDIQLSQLLQNIIGNAIKFRSKELPRVHISAELKGKEWIFSVRDNGIGIEPEYFERIFTIFQRLHTRREYPGTGIGLAVCKKIVERHGGKIWVESELGVGTTFYFSIPQHHHELNII</sequence>
<dbReference type="RefSeq" id="WP_070392898.1">
    <property type="nucleotide sequence ID" value="NZ_CP017599.1"/>
</dbReference>
<dbReference type="SUPFAM" id="SSF55874">
    <property type="entry name" value="ATPase domain of HSP90 chaperone/DNA topoisomerase II/histidine kinase"/>
    <property type="match status" value="1"/>
</dbReference>
<dbReference type="PANTHER" id="PTHR43304">
    <property type="entry name" value="PHYTOCHROME-LIKE PROTEIN CPH1"/>
    <property type="match status" value="1"/>
</dbReference>
<dbReference type="PROSITE" id="PS50109">
    <property type="entry name" value="HIS_KIN"/>
    <property type="match status" value="1"/>
</dbReference>
<feature type="domain" description="PAC" evidence="11">
    <location>
        <begin position="411"/>
        <end position="464"/>
    </location>
</feature>
<evidence type="ECO:0000259" key="10">
    <source>
        <dbReference type="PROSITE" id="PS50112"/>
    </source>
</evidence>
<evidence type="ECO:0000256" key="1">
    <source>
        <dbReference type="ARBA" id="ARBA00000085"/>
    </source>
</evidence>
<organism evidence="12 13">
    <name type="scientific">Moorena producens PAL-8-15-08-1</name>
    <dbReference type="NCBI Taxonomy" id="1458985"/>
    <lineage>
        <taxon>Bacteria</taxon>
        <taxon>Bacillati</taxon>
        <taxon>Cyanobacteriota</taxon>
        <taxon>Cyanophyceae</taxon>
        <taxon>Coleofasciculales</taxon>
        <taxon>Coleofasciculaceae</taxon>
        <taxon>Moorena</taxon>
    </lineage>
</organism>
<evidence type="ECO:0000256" key="5">
    <source>
        <dbReference type="ARBA" id="ARBA00022777"/>
    </source>
</evidence>
<evidence type="ECO:0000259" key="11">
    <source>
        <dbReference type="PROSITE" id="PS50113"/>
    </source>
</evidence>
<keyword evidence="7" id="KW-0175">Coiled coil</keyword>
<dbReference type="GO" id="GO:0006355">
    <property type="term" value="P:regulation of DNA-templated transcription"/>
    <property type="evidence" value="ECO:0007669"/>
    <property type="project" value="InterPro"/>
</dbReference>
<proteinExistence type="predicted"/>
<dbReference type="CDD" id="cd00130">
    <property type="entry name" value="PAS"/>
    <property type="match status" value="1"/>
</dbReference>
<dbReference type="InterPro" id="IPR013767">
    <property type="entry name" value="PAS_fold"/>
</dbReference>
<evidence type="ECO:0000256" key="2">
    <source>
        <dbReference type="ARBA" id="ARBA00012438"/>
    </source>
</evidence>
<keyword evidence="4" id="KW-0808">Transferase</keyword>
<dbReference type="SMART" id="SM00387">
    <property type="entry name" value="HATPase_c"/>
    <property type="match status" value="1"/>
</dbReference>
<evidence type="ECO:0000256" key="6">
    <source>
        <dbReference type="ARBA" id="ARBA00023012"/>
    </source>
</evidence>
<dbReference type="InterPro" id="IPR001610">
    <property type="entry name" value="PAC"/>
</dbReference>
<evidence type="ECO:0000256" key="8">
    <source>
        <dbReference type="SAM" id="Phobius"/>
    </source>
</evidence>
<dbReference type="FunFam" id="3.30.565.10:FF:000006">
    <property type="entry name" value="Sensor histidine kinase WalK"/>
    <property type="match status" value="1"/>
</dbReference>
<dbReference type="Proteomes" id="UP000177870">
    <property type="component" value="Chromosome"/>
</dbReference>
<dbReference type="InterPro" id="IPR003661">
    <property type="entry name" value="HisK_dim/P_dom"/>
</dbReference>
<dbReference type="Pfam" id="PF02518">
    <property type="entry name" value="HATPase_c"/>
    <property type="match status" value="1"/>
</dbReference>
<dbReference type="SMART" id="SM00388">
    <property type="entry name" value="HisKA"/>
    <property type="match status" value="1"/>
</dbReference>
<dbReference type="Pfam" id="PF00512">
    <property type="entry name" value="HisKA"/>
    <property type="match status" value="1"/>
</dbReference>
<dbReference type="STRING" id="1458985.BJP34_14090"/>
<dbReference type="InterPro" id="IPR052162">
    <property type="entry name" value="Sensor_kinase/Photoreceptor"/>
</dbReference>
<dbReference type="PRINTS" id="PR00344">
    <property type="entry name" value="BCTRLSENSOR"/>
</dbReference>
<dbReference type="SMART" id="SM00091">
    <property type="entry name" value="PAS"/>
    <property type="match status" value="2"/>
</dbReference>
<dbReference type="SUPFAM" id="SSF55785">
    <property type="entry name" value="PYP-like sensor domain (PAS domain)"/>
    <property type="match status" value="2"/>
</dbReference>
<feature type="domain" description="PAS" evidence="10">
    <location>
        <begin position="174"/>
        <end position="245"/>
    </location>
</feature>
<dbReference type="SUPFAM" id="SSF47384">
    <property type="entry name" value="Homodimeric domain of signal transducing histidine kinase"/>
    <property type="match status" value="1"/>
</dbReference>
<dbReference type="InterPro" id="IPR036097">
    <property type="entry name" value="HisK_dim/P_sf"/>
</dbReference>
<dbReference type="GO" id="GO:0000155">
    <property type="term" value="F:phosphorelay sensor kinase activity"/>
    <property type="evidence" value="ECO:0007669"/>
    <property type="project" value="InterPro"/>
</dbReference>
<dbReference type="AlphaFoldDB" id="A0A1D8TS47"/>
<dbReference type="InterPro" id="IPR035965">
    <property type="entry name" value="PAS-like_dom_sf"/>
</dbReference>
<dbReference type="OrthoDB" id="9808408at2"/>
<dbReference type="EC" id="2.7.13.3" evidence="2"/>
<dbReference type="InterPro" id="IPR004358">
    <property type="entry name" value="Sig_transdc_His_kin-like_C"/>
</dbReference>
<dbReference type="CDD" id="cd16921">
    <property type="entry name" value="HATPase_FilI-like"/>
    <property type="match status" value="1"/>
</dbReference>
<keyword evidence="5" id="KW-0418">Kinase</keyword>
<evidence type="ECO:0000256" key="4">
    <source>
        <dbReference type="ARBA" id="ARBA00022679"/>
    </source>
</evidence>
<feature type="transmembrane region" description="Helical" evidence="8">
    <location>
        <begin position="115"/>
        <end position="137"/>
    </location>
</feature>
<evidence type="ECO:0000313" key="13">
    <source>
        <dbReference type="Proteomes" id="UP000177870"/>
    </source>
</evidence>
<dbReference type="SMART" id="SM00086">
    <property type="entry name" value="PAC"/>
    <property type="match status" value="2"/>
</dbReference>
<dbReference type="Gene3D" id="3.30.450.20">
    <property type="entry name" value="PAS domain"/>
    <property type="match status" value="2"/>
</dbReference>
<dbReference type="PROSITE" id="PS50113">
    <property type="entry name" value="PAC"/>
    <property type="match status" value="2"/>
</dbReference>
<dbReference type="PANTHER" id="PTHR43304:SF1">
    <property type="entry name" value="PAC DOMAIN-CONTAINING PROTEIN"/>
    <property type="match status" value="1"/>
</dbReference>
<keyword evidence="8" id="KW-0472">Membrane</keyword>
<dbReference type="Pfam" id="PF08448">
    <property type="entry name" value="PAS_4"/>
    <property type="match status" value="1"/>
</dbReference>
<dbReference type="Gene3D" id="1.10.287.130">
    <property type="match status" value="1"/>
</dbReference>
<reference evidence="13" key="1">
    <citation type="submission" date="2016-10" db="EMBL/GenBank/DDBJ databases">
        <title>Comparative genomics uncovers the prolific and rare metabolic potential of the cyanobacterial genus Moorea.</title>
        <authorList>
            <person name="Leao T."/>
            <person name="Castelao G."/>
            <person name="Korobeynikov A."/>
            <person name="Monroe E.A."/>
            <person name="Podell S."/>
            <person name="Glukhov E."/>
            <person name="Allen E."/>
            <person name="Gerwick W.H."/>
            <person name="Gerwick L."/>
        </authorList>
    </citation>
    <scope>NUCLEOTIDE SEQUENCE [LARGE SCALE GENOMIC DNA]</scope>
    <source>
        <strain evidence="13">PAL-8-15-08-1</strain>
    </source>
</reference>
<dbReference type="Pfam" id="PF00989">
    <property type="entry name" value="PAS"/>
    <property type="match status" value="1"/>
</dbReference>
<protein>
    <recommendedName>
        <fullName evidence="2">histidine kinase</fullName>
        <ecNumber evidence="2">2.7.13.3</ecNumber>
    </recommendedName>
</protein>
<dbReference type="Pfam" id="PF25487">
    <property type="entry name" value="ETR1_N"/>
    <property type="match status" value="1"/>
</dbReference>
<dbReference type="InterPro" id="IPR000700">
    <property type="entry name" value="PAS-assoc_C"/>
</dbReference>
<dbReference type="InterPro" id="IPR000014">
    <property type="entry name" value="PAS"/>
</dbReference>
<dbReference type="PROSITE" id="PS50112">
    <property type="entry name" value="PAS"/>
    <property type="match status" value="1"/>
</dbReference>
<dbReference type="KEGG" id="mpro:BJP34_14090"/>
<feature type="transmembrane region" description="Helical" evidence="8">
    <location>
        <begin position="58"/>
        <end position="75"/>
    </location>
</feature>
<comment type="catalytic activity">
    <reaction evidence="1">
        <text>ATP + protein L-histidine = ADP + protein N-phospho-L-histidine.</text>
        <dbReference type="EC" id="2.7.13.3"/>
    </reaction>
</comment>
<evidence type="ECO:0000313" key="12">
    <source>
        <dbReference type="EMBL" id="AOX00437.1"/>
    </source>
</evidence>
<accession>A0A1D8TS47</accession>
<evidence type="ECO:0000259" key="9">
    <source>
        <dbReference type="PROSITE" id="PS50109"/>
    </source>
</evidence>
<keyword evidence="8" id="KW-0812">Transmembrane</keyword>
<dbReference type="InterPro" id="IPR058544">
    <property type="entry name" value="ETR1_N"/>
</dbReference>
<dbReference type="InterPro" id="IPR005467">
    <property type="entry name" value="His_kinase_dom"/>
</dbReference>
<dbReference type="Gene3D" id="3.30.565.10">
    <property type="entry name" value="Histidine kinase-like ATPase, C-terminal domain"/>
    <property type="match status" value="1"/>
</dbReference>
<dbReference type="InterPro" id="IPR003594">
    <property type="entry name" value="HATPase_dom"/>
</dbReference>
<dbReference type="CDD" id="cd00082">
    <property type="entry name" value="HisKA"/>
    <property type="match status" value="1"/>
</dbReference>
<feature type="domain" description="Histidine kinase" evidence="9">
    <location>
        <begin position="482"/>
        <end position="695"/>
    </location>
</feature>
<feature type="domain" description="PAC" evidence="11">
    <location>
        <begin position="244"/>
        <end position="300"/>
    </location>
</feature>
<dbReference type="InterPro" id="IPR013656">
    <property type="entry name" value="PAS_4"/>
</dbReference>
<gene>
    <name evidence="12" type="ORF">BJP34_14090</name>
</gene>
<feature type="transmembrane region" description="Helical" evidence="8">
    <location>
        <begin position="87"/>
        <end position="109"/>
    </location>
</feature>
<feature type="coiled-coil region" evidence="7">
    <location>
        <begin position="302"/>
        <end position="336"/>
    </location>
</feature>
<keyword evidence="8" id="KW-1133">Transmembrane helix</keyword>
<name>A0A1D8TS47_9CYAN</name>